<dbReference type="GO" id="GO:0004525">
    <property type="term" value="F:ribonuclease III activity"/>
    <property type="evidence" value="ECO:0007669"/>
    <property type="project" value="InterPro"/>
</dbReference>
<keyword evidence="4 6" id="KW-0255">Endonuclease</keyword>
<evidence type="ECO:0000313" key="9">
    <source>
        <dbReference type="Proteomes" id="UP000045545"/>
    </source>
</evidence>
<evidence type="ECO:0000256" key="5">
    <source>
        <dbReference type="ARBA" id="ARBA00022801"/>
    </source>
</evidence>
<keyword evidence="3 6" id="KW-0540">Nuclease</keyword>
<comment type="function">
    <text evidence="6">Involved in correct processing of both the 5' and 3' ends of 23S rRNA precursor. Processes 30S rRNA precursor transcript even in absence of ribonuclease 3 (Rnc); Rnc processes 30S rRNA into smaller rRNA precursors.</text>
</comment>
<organism evidence="8 9">
    <name type="scientific">Syntrophomonas zehnderi OL-4</name>
    <dbReference type="NCBI Taxonomy" id="690567"/>
    <lineage>
        <taxon>Bacteria</taxon>
        <taxon>Bacillati</taxon>
        <taxon>Bacillota</taxon>
        <taxon>Clostridia</taxon>
        <taxon>Eubacteriales</taxon>
        <taxon>Syntrophomonadaceae</taxon>
        <taxon>Syntrophomonas</taxon>
    </lineage>
</organism>
<evidence type="ECO:0000313" key="8">
    <source>
        <dbReference type="EMBL" id="CFX04016.1"/>
    </source>
</evidence>
<name>A0A0E4C7K7_9FIRM</name>
<sequence>MLMPKPANDKELQQYSPVVLAYIGDAVFELMVRTHIATSGPRKIKNIHSDTVDIVKAASQARMVRHIFKDLSEEEQEIVRRGRNAKTNPPKNTVLHDYKLSTGFEALLGYLYLKGEEERLQDLIQRALDEGQPDP</sequence>
<dbReference type="InterPro" id="IPR000999">
    <property type="entry name" value="RNase_III_dom"/>
</dbReference>
<evidence type="ECO:0000259" key="7">
    <source>
        <dbReference type="SMART" id="SM00535"/>
    </source>
</evidence>
<comment type="similarity">
    <text evidence="6">Belongs to the MrnC RNase family.</text>
</comment>
<evidence type="ECO:0000256" key="2">
    <source>
        <dbReference type="ARBA" id="ARBA00022552"/>
    </source>
</evidence>
<dbReference type="AlphaFoldDB" id="A0A0E4C7K7"/>
<dbReference type="GO" id="GO:0019843">
    <property type="term" value="F:rRNA binding"/>
    <property type="evidence" value="ECO:0007669"/>
    <property type="project" value="UniProtKB-UniRule"/>
</dbReference>
<gene>
    <name evidence="6" type="primary">mrnC</name>
    <name evidence="8" type="ORF">288</name>
</gene>
<evidence type="ECO:0000256" key="3">
    <source>
        <dbReference type="ARBA" id="ARBA00022722"/>
    </source>
</evidence>
<accession>A0A0E4C7K7</accession>
<dbReference type="EMBL" id="CGIH01000004">
    <property type="protein sequence ID" value="CFX04016.1"/>
    <property type="molecule type" value="Genomic_DNA"/>
</dbReference>
<keyword evidence="6" id="KW-0694">RNA-binding</keyword>
<evidence type="ECO:0000256" key="1">
    <source>
        <dbReference type="ARBA" id="ARBA00022517"/>
    </source>
</evidence>
<feature type="active site" evidence="6">
    <location>
        <position position="25"/>
    </location>
</feature>
<dbReference type="Proteomes" id="UP000045545">
    <property type="component" value="Unassembled WGS sequence"/>
</dbReference>
<keyword evidence="6" id="KW-0699">rRNA-binding</keyword>
<dbReference type="SUPFAM" id="SSF69065">
    <property type="entry name" value="RNase III domain-like"/>
    <property type="match status" value="1"/>
</dbReference>
<evidence type="ECO:0000256" key="6">
    <source>
        <dbReference type="HAMAP-Rule" id="MF_01468"/>
    </source>
</evidence>
<keyword evidence="2 6" id="KW-0698">rRNA processing</keyword>
<dbReference type="CDD" id="cd00593">
    <property type="entry name" value="RIBOc"/>
    <property type="match status" value="1"/>
</dbReference>
<dbReference type="SMART" id="SM00535">
    <property type="entry name" value="RIBOc"/>
    <property type="match status" value="1"/>
</dbReference>
<dbReference type="InterPro" id="IPR008226">
    <property type="entry name" value="Mini3_fam"/>
</dbReference>
<dbReference type="GO" id="GO:0005737">
    <property type="term" value="C:cytoplasm"/>
    <property type="evidence" value="ECO:0007669"/>
    <property type="project" value="UniProtKB-SubCell"/>
</dbReference>
<reference evidence="8 9" key="1">
    <citation type="submission" date="2015-03" db="EMBL/GenBank/DDBJ databases">
        <authorList>
            <person name="Murphy D."/>
        </authorList>
    </citation>
    <scope>NUCLEOTIDE SEQUENCE [LARGE SCALE GENOMIC DNA]</scope>
    <source>
        <strain evidence="8 9">OL-4</strain>
    </source>
</reference>
<comment type="cofactor">
    <cofactor evidence="6">
        <name>Mg(2+)</name>
        <dbReference type="ChEBI" id="CHEBI:18420"/>
    </cofactor>
</comment>
<dbReference type="GO" id="GO:0006364">
    <property type="term" value="P:rRNA processing"/>
    <property type="evidence" value="ECO:0007669"/>
    <property type="project" value="UniProtKB-UniRule"/>
</dbReference>
<keyword evidence="6" id="KW-0460">Magnesium</keyword>
<dbReference type="EC" id="3.1.26.-" evidence="6"/>
<dbReference type="Gene3D" id="1.10.1520.10">
    <property type="entry name" value="Ribonuclease III domain"/>
    <property type="match status" value="1"/>
</dbReference>
<dbReference type="Pfam" id="PF00636">
    <property type="entry name" value="Ribonuclease_3"/>
    <property type="match status" value="1"/>
</dbReference>
<comment type="subcellular location">
    <subcellularLocation>
        <location evidence="6">Cytoplasm</location>
    </subcellularLocation>
</comment>
<keyword evidence="9" id="KW-1185">Reference proteome</keyword>
<dbReference type="HAMAP" id="MF_01468">
    <property type="entry name" value="RNase_Mini_III"/>
    <property type="match status" value="1"/>
</dbReference>
<evidence type="ECO:0000256" key="4">
    <source>
        <dbReference type="ARBA" id="ARBA00022759"/>
    </source>
</evidence>
<protein>
    <recommendedName>
        <fullName evidence="6">Mini-ribonuclease 3</fullName>
        <shortName evidence="6">Mini-3</shortName>
        <shortName evidence="6">Mini-RNase 3</shortName>
        <ecNumber evidence="6">3.1.26.-</ecNumber>
    </recommendedName>
    <alternativeName>
        <fullName evidence="6">Mini-RNase III</fullName>
        <shortName evidence="6">Mini-III</shortName>
    </alternativeName>
</protein>
<dbReference type="STRING" id="690567.288"/>
<feature type="domain" description="RNase III" evidence="7">
    <location>
        <begin position="1"/>
        <end position="133"/>
    </location>
</feature>
<dbReference type="InterPro" id="IPR036389">
    <property type="entry name" value="RNase_III_sf"/>
</dbReference>
<keyword evidence="6" id="KW-0963">Cytoplasm</keyword>
<comment type="subunit">
    <text evidence="6">Homodimer.</text>
</comment>
<dbReference type="PIRSF" id="PIRSF005520">
    <property type="entry name" value="UCP005520"/>
    <property type="match status" value="1"/>
</dbReference>
<dbReference type="PANTHER" id="PTHR34276:SF1">
    <property type="entry name" value="MINI-RIBONUCLEASE 3"/>
    <property type="match status" value="1"/>
</dbReference>
<keyword evidence="5 6" id="KW-0378">Hydrolase</keyword>
<keyword evidence="1 6" id="KW-0690">Ribosome biogenesis</keyword>
<proteinExistence type="inferred from homology"/>
<dbReference type="PANTHER" id="PTHR34276">
    <property type="entry name" value="MINI-RIBONUCLEASE 3"/>
    <property type="match status" value="1"/>
</dbReference>